<evidence type="ECO:0000256" key="1">
    <source>
        <dbReference type="SAM" id="SignalP"/>
    </source>
</evidence>
<dbReference type="InterPro" id="IPR029463">
    <property type="entry name" value="Lys_MEP"/>
</dbReference>
<evidence type="ECO:0000259" key="2">
    <source>
        <dbReference type="Pfam" id="PF14521"/>
    </source>
</evidence>
<feature type="signal peptide" evidence="1">
    <location>
        <begin position="1"/>
        <end position="20"/>
    </location>
</feature>
<comment type="caution">
    <text evidence="3">The sequence shown here is derived from an EMBL/GenBank/DDBJ whole genome shotgun (WGS) entry which is preliminary data.</text>
</comment>
<dbReference type="InterPro" id="IPR024079">
    <property type="entry name" value="MetalloPept_cat_dom_sf"/>
</dbReference>
<name>A0AB34G7G0_9HYPO</name>
<reference evidence="3" key="1">
    <citation type="submission" date="2023-01" db="EMBL/GenBank/DDBJ databases">
        <title>The growth and conidiation of Purpureocillium lavendulum are regulated by nitrogen source and histone H3K14 acetylation.</title>
        <authorList>
            <person name="Tang P."/>
            <person name="Han J."/>
            <person name="Zhang C."/>
            <person name="Tang P."/>
            <person name="Qi F."/>
            <person name="Zhang K."/>
            <person name="Liang L."/>
        </authorList>
    </citation>
    <scope>NUCLEOTIDE SEQUENCE</scope>
    <source>
        <strain evidence="3">YMF1.00683</strain>
    </source>
</reference>
<keyword evidence="4" id="KW-1185">Reference proteome</keyword>
<dbReference type="Proteomes" id="UP001163105">
    <property type="component" value="Unassembled WGS sequence"/>
</dbReference>
<keyword evidence="1" id="KW-0732">Signal</keyword>
<gene>
    <name evidence="3" type="ORF">O9K51_01733</name>
</gene>
<feature type="domain" description="Lysine-specific metallo-endopeptidase" evidence="2">
    <location>
        <begin position="85"/>
        <end position="202"/>
    </location>
</feature>
<dbReference type="SUPFAM" id="SSF55486">
    <property type="entry name" value="Metalloproteases ('zincins'), catalytic domain"/>
    <property type="match status" value="1"/>
</dbReference>
<feature type="chain" id="PRO_5044194171" evidence="1">
    <location>
        <begin position="21"/>
        <end position="308"/>
    </location>
</feature>
<dbReference type="AlphaFoldDB" id="A0AB34G7G0"/>
<protein>
    <submittedName>
        <fullName evidence="3">Lysine-specific metallo-endopeptidase domain-containing protein</fullName>
    </submittedName>
</protein>
<dbReference type="Gene3D" id="3.40.390.10">
    <property type="entry name" value="Collagenase (Catalytic Domain)"/>
    <property type="match status" value="1"/>
</dbReference>
<dbReference type="Pfam" id="PF14521">
    <property type="entry name" value="Aspzincin_M35"/>
    <property type="match status" value="1"/>
</dbReference>
<dbReference type="GO" id="GO:0004222">
    <property type="term" value="F:metalloendopeptidase activity"/>
    <property type="evidence" value="ECO:0007669"/>
    <property type="project" value="InterPro"/>
</dbReference>
<proteinExistence type="predicted"/>
<evidence type="ECO:0000313" key="4">
    <source>
        <dbReference type="Proteomes" id="UP001163105"/>
    </source>
</evidence>
<dbReference type="EMBL" id="JAQHRD010000001">
    <property type="protein sequence ID" value="KAJ6446958.1"/>
    <property type="molecule type" value="Genomic_DNA"/>
</dbReference>
<accession>A0AB34G7G0</accession>
<organism evidence="3 4">
    <name type="scientific">Purpureocillium lavendulum</name>
    <dbReference type="NCBI Taxonomy" id="1247861"/>
    <lineage>
        <taxon>Eukaryota</taxon>
        <taxon>Fungi</taxon>
        <taxon>Dikarya</taxon>
        <taxon>Ascomycota</taxon>
        <taxon>Pezizomycotina</taxon>
        <taxon>Sordariomycetes</taxon>
        <taxon>Hypocreomycetidae</taxon>
        <taxon>Hypocreales</taxon>
        <taxon>Ophiocordycipitaceae</taxon>
        <taxon>Purpureocillium</taxon>
    </lineage>
</organism>
<evidence type="ECO:0000313" key="3">
    <source>
        <dbReference type="EMBL" id="KAJ6446958.1"/>
    </source>
</evidence>
<sequence>MKCTSSWVLVVSGLGSLTQAASLIPRKWHFDGNSCDAGKQKILKDEFKAAALMASVASLIPKDDLYYKTFISDLHQSMGEGFLSNIHNGYSRISEMVQENAEGYEVKVTCNDATDGCKKKWFAHMNDGKKTMNFCDRFFDSSKGIVSTQERLDNCDKIDLREAQRSRSAIIVHEASHTKYAMLDTDRTKDYAYGFNGCYLLARGGFNRDCVPYKGDKVLCPDSKDKTKESFCPAELEMKNADTWSFIAAGFYFSKACKRTIPLPPLPQLPGKPPKSARRDTGNPILARASLTPKCRVDNDYLVIDGSE</sequence>